<accession>A0A099GAA9</accession>
<reference evidence="1 3" key="2">
    <citation type="submission" date="2014-10" db="EMBL/GenBank/DDBJ databases">
        <title>Paracoccus sanguinis sp. nov., isolated from clinical specimens of New York State patients.</title>
        <authorList>
            <person name="Mingle L.A."/>
            <person name="Cole J.A."/>
            <person name="Lapierre P."/>
            <person name="Musser K.A."/>
        </authorList>
    </citation>
    <scope>NUCLEOTIDE SEQUENCE [LARGE SCALE GENOMIC DNA]</scope>
    <source>
        <strain evidence="1 3">5503</strain>
    </source>
</reference>
<evidence type="ECO:0008006" key="5">
    <source>
        <dbReference type="Google" id="ProtNLM"/>
    </source>
</evidence>
<keyword evidence="4" id="KW-1185">Reference proteome</keyword>
<name>A0A099GAA9_9RHOB</name>
<dbReference type="RefSeq" id="WP_036707130.1">
    <property type="nucleotide sequence ID" value="NZ_CP051542.1"/>
</dbReference>
<dbReference type="Proteomes" id="UP000182944">
    <property type="component" value="Unassembled WGS sequence"/>
</dbReference>
<organism evidence="1 3">
    <name type="scientific">Paracoccus sanguinis</name>
    <dbReference type="NCBI Taxonomy" id="1545044"/>
    <lineage>
        <taxon>Bacteria</taxon>
        <taxon>Pseudomonadati</taxon>
        <taxon>Pseudomonadota</taxon>
        <taxon>Alphaproteobacteria</taxon>
        <taxon>Rhodobacterales</taxon>
        <taxon>Paracoccaceae</taxon>
        <taxon>Paracoccus</taxon>
    </lineage>
</organism>
<evidence type="ECO:0000313" key="4">
    <source>
        <dbReference type="Proteomes" id="UP000182944"/>
    </source>
</evidence>
<sequence>MRGGLSLLVAVAVSVGALSGCGQRESGGQGLATPPRAKPDEVKVKIVDRSIAGTKLSRARVSTKSGDILILEHDGSVTEVALDSPAGQEAFQVTEAELEALNVNLGLKLKPADVANFDVVAPEKPRLPTAQEKALEEFAARTRPALPAFPKGFKADPQDFVAARVQPLAGDRRGDLVEVSANLRPGVDADVAFAYATCALAGWAKGQNKPFGRHIRTLQERRDGKLVVGSVFTLSDTRPMGLRVMETQDTLRACRDSGIPAA</sequence>
<dbReference type="OrthoDB" id="7860885at2"/>
<dbReference type="PROSITE" id="PS51257">
    <property type="entry name" value="PROKAR_LIPOPROTEIN"/>
    <property type="match status" value="1"/>
</dbReference>
<accession>A0A099GKK4</accession>
<gene>
    <name evidence="1" type="ORF">IX56_02405</name>
    <name evidence="2" type="ORF">SAMN05444276_102198</name>
</gene>
<dbReference type="Proteomes" id="UP000029858">
    <property type="component" value="Unassembled WGS sequence"/>
</dbReference>
<reference evidence="4" key="3">
    <citation type="submission" date="2016-10" db="EMBL/GenBank/DDBJ databases">
        <authorList>
            <person name="Varghese N."/>
            <person name="Submissions S."/>
        </authorList>
    </citation>
    <scope>NUCLEOTIDE SEQUENCE [LARGE SCALE GENOMIC DNA]</scope>
    <source>
        <strain evidence="4">DSM 29303</strain>
    </source>
</reference>
<evidence type="ECO:0000313" key="1">
    <source>
        <dbReference type="EMBL" id="KGJ23370.1"/>
    </source>
</evidence>
<proteinExistence type="predicted"/>
<dbReference type="EMBL" id="FNNA01000002">
    <property type="protein sequence ID" value="SDW81506.1"/>
    <property type="molecule type" value="Genomic_DNA"/>
</dbReference>
<evidence type="ECO:0000313" key="2">
    <source>
        <dbReference type="EMBL" id="SDW81506.1"/>
    </source>
</evidence>
<dbReference type="EMBL" id="JRKQ01000006">
    <property type="protein sequence ID" value="KGJ23370.1"/>
    <property type="molecule type" value="Genomic_DNA"/>
</dbReference>
<reference evidence="1 3" key="1">
    <citation type="submission" date="2014-09" db="EMBL/GenBank/DDBJ databases">
        <authorList>
            <person name="McGinnis J.M."/>
            <person name="Wolfgang W.J."/>
        </authorList>
    </citation>
    <scope>NUCLEOTIDE SEQUENCE [LARGE SCALE GENOMIC DNA]</scope>
    <source>
        <strain evidence="1 3">5503</strain>
    </source>
</reference>
<evidence type="ECO:0000313" key="3">
    <source>
        <dbReference type="Proteomes" id="UP000029858"/>
    </source>
</evidence>
<protein>
    <recommendedName>
        <fullName evidence="5">Lipoprotein</fullName>
    </recommendedName>
</protein>
<dbReference type="AlphaFoldDB" id="A0A099GAA9"/>
<dbReference type="STRING" id="1545044.SAMN05444276_102198"/>
<reference evidence="2" key="4">
    <citation type="submission" date="2016-10" db="EMBL/GenBank/DDBJ databases">
        <authorList>
            <person name="de Groot N.N."/>
        </authorList>
    </citation>
    <scope>NUCLEOTIDE SEQUENCE [LARGE SCALE GENOMIC DNA]</scope>
    <source>
        <strain evidence="2">DSM 29303</strain>
    </source>
</reference>